<dbReference type="InterPro" id="IPR013325">
    <property type="entry name" value="RNA_pol_sigma_r2"/>
</dbReference>
<keyword evidence="3" id="KW-0731">Sigma factor</keyword>
<organism evidence="7 8">
    <name type="scientific">Leptospira sarikeiensis</name>
    <dbReference type="NCBI Taxonomy" id="2484943"/>
    <lineage>
        <taxon>Bacteria</taxon>
        <taxon>Pseudomonadati</taxon>
        <taxon>Spirochaetota</taxon>
        <taxon>Spirochaetia</taxon>
        <taxon>Leptospirales</taxon>
        <taxon>Leptospiraceae</taxon>
        <taxon>Leptospira</taxon>
    </lineage>
</organism>
<dbReference type="NCBIfam" id="TIGR02937">
    <property type="entry name" value="sigma70-ECF"/>
    <property type="match status" value="1"/>
</dbReference>
<keyword evidence="8" id="KW-1185">Reference proteome</keyword>
<dbReference type="SUPFAM" id="SSF88946">
    <property type="entry name" value="Sigma2 domain of RNA polymerase sigma factors"/>
    <property type="match status" value="1"/>
</dbReference>
<proteinExistence type="inferred from homology"/>
<dbReference type="PANTHER" id="PTHR43133:SF51">
    <property type="entry name" value="RNA POLYMERASE SIGMA FACTOR"/>
    <property type="match status" value="1"/>
</dbReference>
<dbReference type="Pfam" id="PF08281">
    <property type="entry name" value="Sigma70_r4_2"/>
    <property type="match status" value="1"/>
</dbReference>
<dbReference type="GO" id="GO:0016987">
    <property type="term" value="F:sigma factor activity"/>
    <property type="evidence" value="ECO:0007669"/>
    <property type="project" value="UniProtKB-KW"/>
</dbReference>
<dbReference type="RefSeq" id="WP_135647654.1">
    <property type="nucleotide sequence ID" value="NZ_RQGF01000006.1"/>
</dbReference>
<dbReference type="AlphaFoldDB" id="A0A4R9KF14"/>
<feature type="domain" description="RNA polymerase sigma-70 region 2" evidence="5">
    <location>
        <begin position="18"/>
        <end position="79"/>
    </location>
</feature>
<evidence type="ECO:0000259" key="6">
    <source>
        <dbReference type="Pfam" id="PF08281"/>
    </source>
</evidence>
<dbReference type="InterPro" id="IPR036388">
    <property type="entry name" value="WH-like_DNA-bd_sf"/>
</dbReference>
<dbReference type="PANTHER" id="PTHR43133">
    <property type="entry name" value="RNA POLYMERASE ECF-TYPE SIGMA FACTO"/>
    <property type="match status" value="1"/>
</dbReference>
<dbReference type="GO" id="GO:0003677">
    <property type="term" value="F:DNA binding"/>
    <property type="evidence" value="ECO:0007669"/>
    <property type="project" value="InterPro"/>
</dbReference>
<evidence type="ECO:0000256" key="1">
    <source>
        <dbReference type="ARBA" id="ARBA00010641"/>
    </source>
</evidence>
<evidence type="ECO:0000259" key="5">
    <source>
        <dbReference type="Pfam" id="PF04542"/>
    </source>
</evidence>
<keyword evidence="4" id="KW-0804">Transcription</keyword>
<comment type="caution">
    <text evidence="7">The sequence shown here is derived from an EMBL/GenBank/DDBJ whole genome shotgun (WGS) entry which is preliminary data.</text>
</comment>
<feature type="domain" description="RNA polymerase sigma factor 70 region 4 type 2" evidence="6">
    <location>
        <begin position="114"/>
        <end position="165"/>
    </location>
</feature>
<reference evidence="7" key="1">
    <citation type="journal article" date="2019" name="PLoS Negl. Trop. Dis.">
        <title>Revisiting the worldwide diversity of Leptospira species in the environment.</title>
        <authorList>
            <person name="Vincent A.T."/>
            <person name="Schiettekatte O."/>
            <person name="Bourhy P."/>
            <person name="Veyrier F.J."/>
            <person name="Picardeau M."/>
        </authorList>
    </citation>
    <scope>NUCLEOTIDE SEQUENCE [LARGE SCALE GENOMIC DNA]</scope>
    <source>
        <strain evidence="7">201702455</strain>
    </source>
</reference>
<dbReference type="GO" id="GO:0006352">
    <property type="term" value="P:DNA-templated transcription initiation"/>
    <property type="evidence" value="ECO:0007669"/>
    <property type="project" value="InterPro"/>
</dbReference>
<evidence type="ECO:0000256" key="4">
    <source>
        <dbReference type="ARBA" id="ARBA00023163"/>
    </source>
</evidence>
<evidence type="ECO:0000313" key="7">
    <source>
        <dbReference type="EMBL" id="TGL64881.1"/>
    </source>
</evidence>
<dbReference type="Proteomes" id="UP000297762">
    <property type="component" value="Unassembled WGS sequence"/>
</dbReference>
<comment type="similarity">
    <text evidence="1">Belongs to the sigma-70 factor family. ECF subfamily.</text>
</comment>
<dbReference type="EMBL" id="RQGF01000006">
    <property type="protein sequence ID" value="TGL64881.1"/>
    <property type="molecule type" value="Genomic_DNA"/>
</dbReference>
<dbReference type="InterPro" id="IPR014284">
    <property type="entry name" value="RNA_pol_sigma-70_dom"/>
</dbReference>
<protein>
    <submittedName>
        <fullName evidence="7">RNA polymerase sigma factor</fullName>
    </submittedName>
</protein>
<dbReference type="InterPro" id="IPR039425">
    <property type="entry name" value="RNA_pol_sigma-70-like"/>
</dbReference>
<evidence type="ECO:0000313" key="8">
    <source>
        <dbReference type="Proteomes" id="UP000297762"/>
    </source>
</evidence>
<dbReference type="InterPro" id="IPR013324">
    <property type="entry name" value="RNA_pol_sigma_r3/r4-like"/>
</dbReference>
<evidence type="ECO:0000256" key="2">
    <source>
        <dbReference type="ARBA" id="ARBA00023015"/>
    </source>
</evidence>
<sequence>MTESDLIRIIESSKETVLKSIRRHLLPGMGSIMEDLAQDTYLRYYLKFKNKPPLDPQEANRWLYVAARNECRRAIRKWNREGKAYFKLQAEVQVSDKKENLDLAAMEPAPDGRKWIESQINLLPSPYKETMILRLNGEKMESIAKKLDISEGTVKSRISRAKEWLSRSANSNRKGIGENL</sequence>
<name>A0A4R9KF14_9LEPT</name>
<accession>A0A4R9KF14</accession>
<evidence type="ECO:0000256" key="3">
    <source>
        <dbReference type="ARBA" id="ARBA00023082"/>
    </source>
</evidence>
<dbReference type="InterPro" id="IPR013249">
    <property type="entry name" value="RNA_pol_sigma70_r4_t2"/>
</dbReference>
<dbReference type="SUPFAM" id="SSF88659">
    <property type="entry name" value="Sigma3 and sigma4 domains of RNA polymerase sigma factors"/>
    <property type="match status" value="1"/>
</dbReference>
<dbReference type="Pfam" id="PF04542">
    <property type="entry name" value="Sigma70_r2"/>
    <property type="match status" value="1"/>
</dbReference>
<gene>
    <name evidence="7" type="ORF">EHQ64_01035</name>
</gene>
<dbReference type="Gene3D" id="1.10.10.10">
    <property type="entry name" value="Winged helix-like DNA-binding domain superfamily/Winged helix DNA-binding domain"/>
    <property type="match status" value="1"/>
</dbReference>
<dbReference type="Gene3D" id="1.10.1740.10">
    <property type="match status" value="1"/>
</dbReference>
<keyword evidence="2" id="KW-0805">Transcription regulation</keyword>
<dbReference type="InterPro" id="IPR007627">
    <property type="entry name" value="RNA_pol_sigma70_r2"/>
</dbReference>
<dbReference type="OrthoDB" id="9795666at2"/>